<dbReference type="InterPro" id="IPR028889">
    <property type="entry name" value="USP"/>
</dbReference>
<dbReference type="Gene3D" id="3.10.20.90">
    <property type="entry name" value="Phosphatidylinositol 3-kinase Catalytic Subunit, Chain A, domain 1"/>
    <property type="match status" value="1"/>
</dbReference>
<dbReference type="GO" id="GO:0004843">
    <property type="term" value="F:cysteine-type deubiquitinase activity"/>
    <property type="evidence" value="ECO:0007669"/>
    <property type="project" value="UniProtKB-UniRule"/>
</dbReference>
<dbReference type="PROSITE" id="PS00973">
    <property type="entry name" value="USP_2"/>
    <property type="match status" value="1"/>
</dbReference>
<dbReference type="GO" id="GO:0043161">
    <property type="term" value="P:proteasome-mediated ubiquitin-dependent protein catabolic process"/>
    <property type="evidence" value="ECO:0007669"/>
    <property type="project" value="InterPro"/>
</dbReference>
<evidence type="ECO:0000313" key="8">
    <source>
        <dbReference type="EMBL" id="KAJ7377291.1"/>
    </source>
</evidence>
<dbReference type="GO" id="GO:0016579">
    <property type="term" value="P:protein deubiquitination"/>
    <property type="evidence" value="ECO:0007669"/>
    <property type="project" value="InterPro"/>
</dbReference>
<dbReference type="InterPro" id="IPR038765">
    <property type="entry name" value="Papain-like_cys_pep_sf"/>
</dbReference>
<dbReference type="Gene3D" id="3.90.70.10">
    <property type="entry name" value="Cysteine proteinases"/>
    <property type="match status" value="1"/>
</dbReference>
<keyword evidence="5 6" id="KW-0788">Thiol protease</keyword>
<dbReference type="Pfam" id="PF00443">
    <property type="entry name" value="UCH"/>
    <property type="match status" value="1"/>
</dbReference>
<dbReference type="InterPro" id="IPR018200">
    <property type="entry name" value="USP_CS"/>
</dbReference>
<keyword evidence="9" id="KW-1185">Reference proteome</keyword>
<comment type="caution">
    <text evidence="8">The sequence shown here is derived from an EMBL/GenBank/DDBJ whole genome shotgun (WGS) entry which is preliminary data.</text>
</comment>
<dbReference type="OrthoDB" id="333239at2759"/>
<evidence type="ECO:0000256" key="1">
    <source>
        <dbReference type="ARBA" id="ARBA00000707"/>
    </source>
</evidence>
<dbReference type="PROSITE" id="PS00972">
    <property type="entry name" value="USP_1"/>
    <property type="match status" value="1"/>
</dbReference>
<dbReference type="AlphaFoldDB" id="A0A9X0CVP1"/>
<proteinExistence type="inferred from homology"/>
<evidence type="ECO:0000256" key="3">
    <source>
        <dbReference type="ARBA" id="ARBA00022786"/>
    </source>
</evidence>
<dbReference type="InterPro" id="IPR029071">
    <property type="entry name" value="Ubiquitin-like_domsf"/>
</dbReference>
<comment type="catalytic activity">
    <reaction evidence="1 6">
        <text>Thiol-dependent hydrolysis of ester, thioester, amide, peptide and isopeptide bonds formed by the C-terminal Gly of ubiquitin (a 76-residue protein attached to proteins as an intracellular targeting signal).</text>
        <dbReference type="EC" id="3.4.19.12"/>
    </reaction>
</comment>
<dbReference type="InterPro" id="IPR044635">
    <property type="entry name" value="UBP14-like"/>
</dbReference>
<dbReference type="PROSITE" id="PS50235">
    <property type="entry name" value="USP_3"/>
    <property type="match status" value="1"/>
</dbReference>
<dbReference type="CDD" id="cd16104">
    <property type="entry name" value="Ubl_USP14_like"/>
    <property type="match status" value="1"/>
</dbReference>
<organism evidence="8 9">
    <name type="scientific">Desmophyllum pertusum</name>
    <dbReference type="NCBI Taxonomy" id="174260"/>
    <lineage>
        <taxon>Eukaryota</taxon>
        <taxon>Metazoa</taxon>
        <taxon>Cnidaria</taxon>
        <taxon>Anthozoa</taxon>
        <taxon>Hexacorallia</taxon>
        <taxon>Scleractinia</taxon>
        <taxon>Caryophylliina</taxon>
        <taxon>Caryophylliidae</taxon>
        <taxon>Desmophyllum</taxon>
    </lineage>
</organism>
<evidence type="ECO:0000256" key="4">
    <source>
        <dbReference type="ARBA" id="ARBA00022801"/>
    </source>
</evidence>
<comment type="similarity">
    <text evidence="6">Belongs to the peptidase C19 family.</text>
</comment>
<keyword evidence="4 6" id="KW-0378">Hydrolase</keyword>
<feature type="domain" description="USP" evidence="7">
    <location>
        <begin position="112"/>
        <end position="441"/>
    </location>
</feature>
<dbReference type="PANTHER" id="PTHR43982">
    <property type="entry name" value="UBIQUITIN CARBOXYL-TERMINAL HYDROLASE"/>
    <property type="match status" value="1"/>
</dbReference>
<dbReference type="Proteomes" id="UP001163046">
    <property type="component" value="Unassembled WGS sequence"/>
</dbReference>
<dbReference type="PANTHER" id="PTHR43982:SF1">
    <property type="entry name" value="UBIQUITIN CARBOXYL-TERMINAL HYDROLASE 14"/>
    <property type="match status" value="1"/>
</dbReference>
<name>A0A9X0CVP1_9CNID</name>
<dbReference type="GO" id="GO:0070628">
    <property type="term" value="F:proteasome binding"/>
    <property type="evidence" value="ECO:0007669"/>
    <property type="project" value="TreeGrafter"/>
</dbReference>
<keyword evidence="3 6" id="KW-0833">Ubl conjugation pathway</keyword>
<accession>A0A9X0CVP1</accession>
<dbReference type="EC" id="3.4.19.12" evidence="6"/>
<evidence type="ECO:0000313" key="9">
    <source>
        <dbReference type="Proteomes" id="UP001163046"/>
    </source>
</evidence>
<dbReference type="InterPro" id="IPR001394">
    <property type="entry name" value="Peptidase_C19_UCH"/>
</dbReference>
<keyword evidence="2 6" id="KW-0645">Protease</keyword>
<evidence type="ECO:0000256" key="2">
    <source>
        <dbReference type="ARBA" id="ARBA00022670"/>
    </source>
</evidence>
<dbReference type="EMBL" id="MU826381">
    <property type="protein sequence ID" value="KAJ7377291.1"/>
    <property type="molecule type" value="Genomic_DNA"/>
</dbReference>
<protein>
    <recommendedName>
        <fullName evidence="6">Ubiquitin carboxyl-terminal hydrolase</fullName>
        <ecNumber evidence="6">3.4.19.12</ecNumber>
    </recommendedName>
</protein>
<evidence type="ECO:0000256" key="5">
    <source>
        <dbReference type="ARBA" id="ARBA00022807"/>
    </source>
</evidence>
<reference evidence="8" key="1">
    <citation type="submission" date="2023-01" db="EMBL/GenBank/DDBJ databases">
        <title>Genome assembly of the deep-sea coral Lophelia pertusa.</title>
        <authorList>
            <person name="Herrera S."/>
            <person name="Cordes E."/>
        </authorList>
    </citation>
    <scope>NUCLEOTIDE SEQUENCE</scope>
    <source>
        <strain evidence="8">USNM1676648</strain>
        <tissue evidence="8">Polyp</tissue>
    </source>
</reference>
<evidence type="ECO:0000259" key="7">
    <source>
        <dbReference type="PROSITE" id="PS50235"/>
    </source>
</evidence>
<sequence>MQFWKSTGKITTISSLPVGAEFDLSVKWGREKFENVELNSDESPELFKAQLFALSGVAPERQKVMLKGSVLKGITLLMMGSVGELPQAPAQKTVFVEDMTDAQLASAYEMPTGLQNLGNTCYMNATVQCLRNVPELKDALVKYNALGNPTDSGHSITVALRDLYKIMDKTADSLPPIIFLQILHSVFPHFAEKTEQGIYMQQDANECWTQIVRMLQQKLPAIKPEENGDHTGAAAAAAKGFIDQYFDVKYMHTGLKSRLEESIEKRSPTLGRDAVYTKTSKLSRLPAYLTVQFVRFYFKEKDAINAKILKDVKFQLSLDVFDLCTEELQQKLMPVRSKFKEIEDKKIEEAANRKKEGGKEPMDVDKKTKLEPFSFPDDIGSNNSGYYELTAVLTHQGRSSSSGHYLAWIRRKGDEWVKCDDDNMSKRDNRTDFEALWWRRLALCICSALPPSSAGS</sequence>
<evidence type="ECO:0000256" key="6">
    <source>
        <dbReference type="RuleBase" id="RU366025"/>
    </source>
</evidence>
<dbReference type="GO" id="GO:0061136">
    <property type="term" value="P:regulation of proteasomal protein catabolic process"/>
    <property type="evidence" value="ECO:0007669"/>
    <property type="project" value="TreeGrafter"/>
</dbReference>
<dbReference type="SUPFAM" id="SSF54236">
    <property type="entry name" value="Ubiquitin-like"/>
    <property type="match status" value="1"/>
</dbReference>
<dbReference type="SUPFAM" id="SSF54001">
    <property type="entry name" value="Cysteine proteinases"/>
    <property type="match status" value="1"/>
</dbReference>
<gene>
    <name evidence="8" type="primary">USP14</name>
    <name evidence="8" type="ORF">OS493_030103</name>
</gene>